<reference evidence="2" key="1">
    <citation type="journal article" date="2014" name="Int. J. Syst. Evol. Microbiol.">
        <title>Complete genome sequence of Corynebacterium casei LMG S-19264T (=DSM 44701T), isolated from a smear-ripened cheese.</title>
        <authorList>
            <consortium name="US DOE Joint Genome Institute (JGI-PGF)"/>
            <person name="Walter F."/>
            <person name="Albersmeier A."/>
            <person name="Kalinowski J."/>
            <person name="Ruckert C."/>
        </authorList>
    </citation>
    <scope>NUCLEOTIDE SEQUENCE</scope>
    <source>
        <strain evidence="2">KCTC 12368</strain>
    </source>
</reference>
<feature type="transmembrane region" description="Helical" evidence="1">
    <location>
        <begin position="159"/>
        <end position="178"/>
    </location>
</feature>
<dbReference type="RefSeq" id="WP_018472237.1">
    <property type="nucleotide sequence ID" value="NZ_BMWX01000002.1"/>
</dbReference>
<dbReference type="AlphaFoldDB" id="A0A918PTZ6"/>
<protein>
    <submittedName>
        <fullName evidence="2">Uncharacterized protein</fullName>
    </submittedName>
</protein>
<sequence length="201" mass="23163">MEYRELSQLWQEDSTAPKSSNLLSRKLINEAITSKVGASFKEQKFSTYFELISNILWMCFLVSFMKQELHALQFFIPALILGLASLLSLGMAGYQLWLYHGSHSDDAVLDAQRKVMKLQYLEALDRRLLWLLIPVLSTPFLIVLAKSLAGIDMYLFPNFLWQIGLGSIPISAIIVWILKRFPSKKLQEARDFLDELDQMKE</sequence>
<keyword evidence="1" id="KW-0472">Membrane</keyword>
<keyword evidence="1" id="KW-1133">Transmembrane helix</keyword>
<proteinExistence type="predicted"/>
<dbReference type="Proteomes" id="UP000619457">
    <property type="component" value="Unassembled WGS sequence"/>
</dbReference>
<dbReference type="EMBL" id="BMWX01000002">
    <property type="protein sequence ID" value="GGZ21158.1"/>
    <property type="molecule type" value="Genomic_DNA"/>
</dbReference>
<reference evidence="2" key="2">
    <citation type="submission" date="2020-09" db="EMBL/GenBank/DDBJ databases">
        <authorList>
            <person name="Sun Q."/>
            <person name="Kim S."/>
        </authorList>
    </citation>
    <scope>NUCLEOTIDE SEQUENCE</scope>
    <source>
        <strain evidence="2">KCTC 12368</strain>
    </source>
</reference>
<evidence type="ECO:0000313" key="3">
    <source>
        <dbReference type="Proteomes" id="UP000619457"/>
    </source>
</evidence>
<gene>
    <name evidence="2" type="ORF">GCM10007049_12240</name>
</gene>
<keyword evidence="3" id="KW-1185">Reference proteome</keyword>
<evidence type="ECO:0000256" key="1">
    <source>
        <dbReference type="SAM" id="Phobius"/>
    </source>
</evidence>
<feature type="transmembrane region" description="Helical" evidence="1">
    <location>
        <begin position="71"/>
        <end position="94"/>
    </location>
</feature>
<accession>A0A918PTZ6</accession>
<evidence type="ECO:0000313" key="2">
    <source>
        <dbReference type="EMBL" id="GGZ21158.1"/>
    </source>
</evidence>
<feature type="transmembrane region" description="Helical" evidence="1">
    <location>
        <begin position="45"/>
        <end position="65"/>
    </location>
</feature>
<name>A0A918PTZ6_9BACT</name>
<keyword evidence="1" id="KW-0812">Transmembrane</keyword>
<organism evidence="2 3">
    <name type="scientific">Echinicola pacifica</name>
    <dbReference type="NCBI Taxonomy" id="346377"/>
    <lineage>
        <taxon>Bacteria</taxon>
        <taxon>Pseudomonadati</taxon>
        <taxon>Bacteroidota</taxon>
        <taxon>Cytophagia</taxon>
        <taxon>Cytophagales</taxon>
        <taxon>Cyclobacteriaceae</taxon>
        <taxon>Echinicola</taxon>
    </lineage>
</organism>
<feature type="transmembrane region" description="Helical" evidence="1">
    <location>
        <begin position="128"/>
        <end position="147"/>
    </location>
</feature>
<comment type="caution">
    <text evidence="2">The sequence shown here is derived from an EMBL/GenBank/DDBJ whole genome shotgun (WGS) entry which is preliminary data.</text>
</comment>